<sequence>MDTVSFDPRNDIERLLAEMLQGAVEPEEFARRIMDMQVFMPVKDEKNAIAGFQRSTQADPLVLEDDDGNRALIVFSGPDRAKDFLAAYPGYGGGLLTELSWIVRRMSADIAIALNPGMEAGFDFDPGMVAMLAALLPQEQE</sequence>
<dbReference type="OrthoDB" id="8561064at2"/>
<organism evidence="2 3">
    <name type="scientific">Parasulfuritortus cantonensis</name>
    <dbReference type="NCBI Taxonomy" id="2528202"/>
    <lineage>
        <taxon>Bacteria</taxon>
        <taxon>Pseudomonadati</taxon>
        <taxon>Pseudomonadota</taxon>
        <taxon>Betaproteobacteria</taxon>
        <taxon>Nitrosomonadales</taxon>
        <taxon>Thiobacillaceae</taxon>
        <taxon>Parasulfuritortus</taxon>
    </lineage>
</organism>
<evidence type="ECO:0000259" key="1">
    <source>
        <dbReference type="Pfam" id="PF07179"/>
    </source>
</evidence>
<reference evidence="2 3" key="1">
    <citation type="submission" date="2019-03" db="EMBL/GenBank/DDBJ databases">
        <title>Genome sequence of Thiobacillaceae bacterium LSR1, a sulfur-oxidizing bacterium isolated from freshwater sediment.</title>
        <authorList>
            <person name="Li S."/>
        </authorList>
    </citation>
    <scope>NUCLEOTIDE SEQUENCE [LARGE SCALE GENOMIC DNA]</scope>
    <source>
        <strain evidence="2 3">LSR1</strain>
    </source>
</reference>
<keyword evidence="3" id="KW-1185">Reference proteome</keyword>
<gene>
    <name evidence="2" type="ORF">EZJ19_13975</name>
</gene>
<proteinExistence type="predicted"/>
<dbReference type="Pfam" id="PF07179">
    <property type="entry name" value="SseB"/>
    <property type="match status" value="1"/>
</dbReference>
<feature type="domain" description="SseB protein N-terminal" evidence="1">
    <location>
        <begin position="13"/>
        <end position="130"/>
    </location>
</feature>
<accession>A0A4R1B7I0</accession>
<evidence type="ECO:0000313" key="2">
    <source>
        <dbReference type="EMBL" id="TCJ11763.1"/>
    </source>
</evidence>
<dbReference type="EMBL" id="SJZB01000049">
    <property type="protein sequence ID" value="TCJ11763.1"/>
    <property type="molecule type" value="Genomic_DNA"/>
</dbReference>
<evidence type="ECO:0000313" key="3">
    <source>
        <dbReference type="Proteomes" id="UP000295443"/>
    </source>
</evidence>
<dbReference type="Proteomes" id="UP000295443">
    <property type="component" value="Unassembled WGS sequence"/>
</dbReference>
<protein>
    <submittedName>
        <fullName evidence="2">SseB family protein</fullName>
    </submittedName>
</protein>
<dbReference type="AlphaFoldDB" id="A0A4R1B7I0"/>
<comment type="caution">
    <text evidence="2">The sequence shown here is derived from an EMBL/GenBank/DDBJ whole genome shotgun (WGS) entry which is preliminary data.</text>
</comment>
<dbReference type="InterPro" id="IPR009839">
    <property type="entry name" value="SseB_N"/>
</dbReference>
<name>A0A4R1B7I0_9PROT</name>